<dbReference type="GO" id="GO:0004022">
    <property type="term" value="F:alcohol dehydrogenase (NAD+) activity"/>
    <property type="evidence" value="ECO:0007669"/>
    <property type="project" value="UniProtKB-EC"/>
</dbReference>
<dbReference type="Proteomes" id="UP000002037">
    <property type="component" value="Unassembled WGS sequence"/>
</dbReference>
<keyword evidence="6" id="KW-0560">Oxidoreductase</keyword>
<evidence type="ECO:0000256" key="2">
    <source>
        <dbReference type="ARBA" id="ARBA00008072"/>
    </source>
</evidence>
<sequence length="408" mass="43498">MHAQFSKLNFFKYVSSPTPFCIESIVLRHAYKRRSISPYHASFRSGFSSSFLTKKTFSTMSTIPKTQKAVIFETNGGKLEYKDIPVPTPKANELLIHVKYSGVCHTDLHAWHGDWPLATKLPLVGGHEGAGVVVGMGENVKGWKIGDFAGIKWLNGSCMACEFCQQGAEPNCAEADLSGYTHDGSFQQYATADAVQAAKIPAGTDLANVAPILCAGVTVYKALKTADLSAGQWVAISGAGGGLGSLAVQYAVAMGLRVLGIDGGEEKGDFVKSLGAEVYVDFLKEKDIVGAVKKATEGGPHGAINVSVSERAIDQSVEYVRPLGKVVLVGLPAGSKVTAPVFDAVVKSIEIKGSYVGNRKDTSEAVDFFSRGLIKCPIKIVGLSELPEVFKLMEEGKILGRYVLDTAK</sequence>
<evidence type="ECO:0000313" key="11">
    <source>
        <dbReference type="Proteomes" id="UP000002037"/>
    </source>
</evidence>
<dbReference type="AlphaFoldDB" id="C5MJ70"/>
<dbReference type="InterPro" id="IPR020843">
    <property type="entry name" value="ER"/>
</dbReference>
<dbReference type="PANTHER" id="PTHR42940">
    <property type="entry name" value="ALCOHOL DEHYDROGENASE 1-RELATED"/>
    <property type="match status" value="1"/>
</dbReference>
<dbReference type="EMBL" id="GG692405">
    <property type="protein sequence ID" value="EER30329.1"/>
    <property type="molecule type" value="Genomic_DNA"/>
</dbReference>
<dbReference type="VEuPathDB" id="FungiDB:CTRG_06113"/>
<dbReference type="PANTHER" id="PTHR42940:SF3">
    <property type="entry name" value="ALCOHOL DEHYDROGENASE 1-RELATED"/>
    <property type="match status" value="1"/>
</dbReference>
<dbReference type="SUPFAM" id="SSF50129">
    <property type="entry name" value="GroES-like"/>
    <property type="match status" value="1"/>
</dbReference>
<evidence type="ECO:0000256" key="5">
    <source>
        <dbReference type="ARBA" id="ARBA00022833"/>
    </source>
</evidence>
<dbReference type="InterPro" id="IPR011032">
    <property type="entry name" value="GroES-like_sf"/>
</dbReference>
<comment type="cofactor">
    <cofactor evidence="1 8">
        <name>Zn(2+)</name>
        <dbReference type="ChEBI" id="CHEBI:29105"/>
    </cofactor>
</comment>
<protein>
    <recommendedName>
        <fullName evidence="3">alcohol dehydrogenase</fullName>
        <ecNumber evidence="3">1.1.1.1</ecNumber>
    </recommendedName>
</protein>
<dbReference type="InterPro" id="IPR013154">
    <property type="entry name" value="ADH-like_N"/>
</dbReference>
<dbReference type="OrthoDB" id="1879366at2759"/>
<evidence type="ECO:0000256" key="6">
    <source>
        <dbReference type="ARBA" id="ARBA00023002"/>
    </source>
</evidence>
<dbReference type="InterPro" id="IPR013149">
    <property type="entry name" value="ADH-like_C"/>
</dbReference>
<dbReference type="STRING" id="294747.C5MJ70"/>
<evidence type="ECO:0000256" key="4">
    <source>
        <dbReference type="ARBA" id="ARBA00022723"/>
    </source>
</evidence>
<dbReference type="Pfam" id="PF08240">
    <property type="entry name" value="ADH_N"/>
    <property type="match status" value="1"/>
</dbReference>
<gene>
    <name evidence="10" type="ORF">CTRG_06113</name>
</gene>
<name>C5MJ70_CANTT</name>
<dbReference type="eggNOG" id="KOG0023">
    <property type="taxonomic scope" value="Eukaryota"/>
</dbReference>
<dbReference type="SUPFAM" id="SSF51735">
    <property type="entry name" value="NAD(P)-binding Rossmann-fold domains"/>
    <property type="match status" value="1"/>
</dbReference>
<keyword evidence="7" id="KW-0520">NAD</keyword>
<comment type="similarity">
    <text evidence="2 8">Belongs to the zinc-containing alcohol dehydrogenase family.</text>
</comment>
<organism evidence="10 11">
    <name type="scientific">Candida tropicalis (strain ATCC MYA-3404 / T1)</name>
    <name type="common">Yeast</name>
    <dbReference type="NCBI Taxonomy" id="294747"/>
    <lineage>
        <taxon>Eukaryota</taxon>
        <taxon>Fungi</taxon>
        <taxon>Dikarya</taxon>
        <taxon>Ascomycota</taxon>
        <taxon>Saccharomycotina</taxon>
        <taxon>Pichiomycetes</taxon>
        <taxon>Debaryomycetaceae</taxon>
        <taxon>Candida/Lodderomyces clade</taxon>
        <taxon>Candida</taxon>
    </lineage>
</organism>
<dbReference type="KEGG" id="ctp:CTRG_06113"/>
<keyword evidence="5 8" id="KW-0862">Zinc</keyword>
<dbReference type="FunFam" id="3.40.50.720:FF:000039">
    <property type="entry name" value="Alcohol dehydrogenase AdhP"/>
    <property type="match status" value="1"/>
</dbReference>
<dbReference type="Pfam" id="PF00107">
    <property type="entry name" value="ADH_zinc_N"/>
    <property type="match status" value="1"/>
</dbReference>
<dbReference type="Gene3D" id="3.40.50.720">
    <property type="entry name" value="NAD(P)-binding Rossmann-like Domain"/>
    <property type="match status" value="1"/>
</dbReference>
<dbReference type="RefSeq" id="XP_002546635.1">
    <property type="nucleotide sequence ID" value="XM_002546589.1"/>
</dbReference>
<feature type="domain" description="Enoyl reductase (ER)" evidence="9">
    <location>
        <begin position="76"/>
        <end position="404"/>
    </location>
</feature>
<proteinExistence type="inferred from homology"/>
<evidence type="ECO:0000259" key="9">
    <source>
        <dbReference type="SMART" id="SM00829"/>
    </source>
</evidence>
<evidence type="ECO:0000313" key="10">
    <source>
        <dbReference type="EMBL" id="EER30329.1"/>
    </source>
</evidence>
<dbReference type="FunFam" id="3.90.180.10:FF:000002">
    <property type="entry name" value="Alcohol dehydrogenase AdhP"/>
    <property type="match status" value="1"/>
</dbReference>
<dbReference type="GeneID" id="8298763"/>
<keyword evidence="4 8" id="KW-0479">Metal-binding</keyword>
<accession>C5MJ70</accession>
<dbReference type="GO" id="GO:0008270">
    <property type="term" value="F:zinc ion binding"/>
    <property type="evidence" value="ECO:0007669"/>
    <property type="project" value="InterPro"/>
</dbReference>
<dbReference type="PROSITE" id="PS00059">
    <property type="entry name" value="ADH_ZINC"/>
    <property type="match status" value="1"/>
</dbReference>
<evidence type="ECO:0000256" key="7">
    <source>
        <dbReference type="ARBA" id="ARBA00023027"/>
    </source>
</evidence>
<dbReference type="InterPro" id="IPR002328">
    <property type="entry name" value="ADH_Zn_CS"/>
</dbReference>
<dbReference type="EC" id="1.1.1.1" evidence="3"/>
<reference evidence="10 11" key="1">
    <citation type="journal article" date="2009" name="Nature">
        <title>Evolution of pathogenicity and sexual reproduction in eight Candida genomes.</title>
        <authorList>
            <person name="Butler G."/>
            <person name="Rasmussen M.D."/>
            <person name="Lin M.F."/>
            <person name="Santos M.A."/>
            <person name="Sakthikumar S."/>
            <person name="Munro C.A."/>
            <person name="Rheinbay E."/>
            <person name="Grabherr M."/>
            <person name="Forche A."/>
            <person name="Reedy J.L."/>
            <person name="Agrafioti I."/>
            <person name="Arnaud M.B."/>
            <person name="Bates S."/>
            <person name="Brown A.J."/>
            <person name="Brunke S."/>
            <person name="Costanzo M.C."/>
            <person name="Fitzpatrick D.A."/>
            <person name="de Groot P.W."/>
            <person name="Harris D."/>
            <person name="Hoyer L.L."/>
            <person name="Hube B."/>
            <person name="Klis F.M."/>
            <person name="Kodira C."/>
            <person name="Lennard N."/>
            <person name="Logue M.E."/>
            <person name="Martin R."/>
            <person name="Neiman A.M."/>
            <person name="Nikolaou E."/>
            <person name="Quail M.A."/>
            <person name="Quinn J."/>
            <person name="Santos M.C."/>
            <person name="Schmitzberger F.F."/>
            <person name="Sherlock G."/>
            <person name="Shah P."/>
            <person name="Silverstein K.A."/>
            <person name="Skrzypek M.S."/>
            <person name="Soll D."/>
            <person name="Staggs R."/>
            <person name="Stansfield I."/>
            <person name="Stumpf M.P."/>
            <person name="Sudbery P.E."/>
            <person name="Srikantha T."/>
            <person name="Zeng Q."/>
            <person name="Berman J."/>
            <person name="Berriman M."/>
            <person name="Heitman J."/>
            <person name="Gow N.A."/>
            <person name="Lorenz M.C."/>
            <person name="Birren B.W."/>
            <person name="Kellis M."/>
            <person name="Cuomo C.A."/>
        </authorList>
    </citation>
    <scope>NUCLEOTIDE SEQUENCE [LARGE SCALE GENOMIC DNA]</scope>
    <source>
        <strain evidence="11">ATCC MYA-3404 / T1</strain>
    </source>
</reference>
<dbReference type="InterPro" id="IPR036291">
    <property type="entry name" value="NAD(P)-bd_dom_sf"/>
</dbReference>
<dbReference type="HOGENOM" id="CLU_026673_20_1_1"/>
<dbReference type="SMART" id="SM00829">
    <property type="entry name" value="PKS_ER"/>
    <property type="match status" value="1"/>
</dbReference>
<evidence type="ECO:0000256" key="1">
    <source>
        <dbReference type="ARBA" id="ARBA00001947"/>
    </source>
</evidence>
<dbReference type="CDD" id="cd08297">
    <property type="entry name" value="CAD3"/>
    <property type="match status" value="1"/>
</dbReference>
<evidence type="ECO:0000256" key="8">
    <source>
        <dbReference type="RuleBase" id="RU361277"/>
    </source>
</evidence>
<evidence type="ECO:0000256" key="3">
    <source>
        <dbReference type="ARBA" id="ARBA00013190"/>
    </source>
</evidence>
<dbReference type="Gene3D" id="3.90.180.10">
    <property type="entry name" value="Medium-chain alcohol dehydrogenases, catalytic domain"/>
    <property type="match status" value="1"/>
</dbReference>
<keyword evidence="11" id="KW-1185">Reference proteome</keyword>
<dbReference type="GO" id="GO:0005737">
    <property type="term" value="C:cytoplasm"/>
    <property type="evidence" value="ECO:0007669"/>
    <property type="project" value="TreeGrafter"/>
</dbReference>